<proteinExistence type="predicted"/>
<accession>A0ABQ9VAZ1</accession>
<sequence>MSIPKCPGESSHICDFIRKTLNAGAYSKVVQERYVWLTEKITELSLCENIMLTFMLTVIPAVVAYVKSTLKFPFAFANAVSPSWPSLSSSLLPAIPGPMLYPPTPILPATYFSVALALASIFSCTSSGEARAFLLNFQATYPPQVCFGRRSQFAPHSQLISECFSSVVQFSFCLCPQLTNLQLCFLEVLRHLLKLFQRLFNHPEKLESLTFLSWAPEQSSSVQTVPVAVLEMSLWLLLPLTSVSSAPGSESSVFSGVAGFVD</sequence>
<organism evidence="1 2">
    <name type="scientific">Saguinus oedipus</name>
    <name type="common">Cotton-top tamarin</name>
    <name type="synonym">Oedipomidas oedipus</name>
    <dbReference type="NCBI Taxonomy" id="9490"/>
    <lineage>
        <taxon>Eukaryota</taxon>
        <taxon>Metazoa</taxon>
        <taxon>Chordata</taxon>
        <taxon>Craniata</taxon>
        <taxon>Vertebrata</taxon>
        <taxon>Euteleostomi</taxon>
        <taxon>Mammalia</taxon>
        <taxon>Eutheria</taxon>
        <taxon>Euarchontoglires</taxon>
        <taxon>Primates</taxon>
        <taxon>Haplorrhini</taxon>
        <taxon>Platyrrhini</taxon>
        <taxon>Cebidae</taxon>
        <taxon>Callitrichinae</taxon>
        <taxon>Saguinus</taxon>
    </lineage>
</organism>
<evidence type="ECO:0000313" key="1">
    <source>
        <dbReference type="EMBL" id="KAK2106534.1"/>
    </source>
</evidence>
<reference evidence="1 2" key="1">
    <citation type="submission" date="2023-05" db="EMBL/GenBank/DDBJ databases">
        <title>B98-5 Cell Line De Novo Hybrid Assembly: An Optical Mapping Approach.</title>
        <authorList>
            <person name="Kananen K."/>
            <person name="Auerbach J.A."/>
            <person name="Kautto E."/>
            <person name="Blachly J.S."/>
        </authorList>
    </citation>
    <scope>NUCLEOTIDE SEQUENCE [LARGE SCALE GENOMIC DNA]</scope>
    <source>
        <strain evidence="1">B95-8</strain>
        <tissue evidence="1">Cell line</tissue>
    </source>
</reference>
<comment type="caution">
    <text evidence="1">The sequence shown here is derived from an EMBL/GenBank/DDBJ whole genome shotgun (WGS) entry which is preliminary data.</text>
</comment>
<name>A0ABQ9VAZ1_SAGOE</name>
<dbReference type="Proteomes" id="UP001266305">
    <property type="component" value="Unassembled WGS sequence"/>
</dbReference>
<keyword evidence="2" id="KW-1185">Reference proteome</keyword>
<gene>
    <name evidence="1" type="ORF">P7K49_016048</name>
</gene>
<protein>
    <submittedName>
        <fullName evidence="1">Uncharacterized protein</fullName>
    </submittedName>
</protein>
<evidence type="ECO:0000313" key="2">
    <source>
        <dbReference type="Proteomes" id="UP001266305"/>
    </source>
</evidence>
<dbReference type="EMBL" id="JASSZA010000007">
    <property type="protein sequence ID" value="KAK2106534.1"/>
    <property type="molecule type" value="Genomic_DNA"/>
</dbReference>